<dbReference type="AlphaFoldDB" id="A0A2P2M3V8"/>
<dbReference type="GO" id="GO:0016740">
    <property type="term" value="F:transferase activity"/>
    <property type="evidence" value="ECO:0007669"/>
    <property type="project" value="UniProtKB-KW"/>
</dbReference>
<sequence>MVGPSFPRDHYQFLILPLKVGTFDLNDHSNVIELQLIGWAKALMVSNPSYVNYKEKLFKLQFIFFMQPTGARSPVANVWPCGSRQTSMKSREHLGIMAREIRTSLGKQWL</sequence>
<evidence type="ECO:0000313" key="1">
    <source>
        <dbReference type="EMBL" id="MBX24905.1"/>
    </source>
</evidence>
<dbReference type="EMBL" id="GGEC01044426">
    <property type="protein sequence ID" value="MBX24910.1"/>
    <property type="molecule type" value="Transcribed_RNA"/>
</dbReference>
<protein>
    <submittedName>
        <fullName evidence="1 2">Heparan-alpha-glucosaminide N-acetyltransferase</fullName>
    </submittedName>
</protein>
<reference evidence="2" key="1">
    <citation type="submission" date="2018-02" db="EMBL/GenBank/DDBJ databases">
        <title>Rhizophora mucronata_Transcriptome.</title>
        <authorList>
            <person name="Meera S.P."/>
            <person name="Sreeshan A."/>
            <person name="Augustine A."/>
        </authorList>
    </citation>
    <scope>NUCLEOTIDE SEQUENCE</scope>
    <source>
        <tissue evidence="2">Leaf</tissue>
    </source>
</reference>
<name>A0A2P2M3V8_RHIMU</name>
<evidence type="ECO:0000313" key="2">
    <source>
        <dbReference type="EMBL" id="MBX24910.1"/>
    </source>
</evidence>
<dbReference type="EMBL" id="GGEC01044425">
    <property type="protein sequence ID" value="MBX24909.1"/>
    <property type="molecule type" value="Transcribed_RNA"/>
</dbReference>
<keyword evidence="2" id="KW-0808">Transferase</keyword>
<proteinExistence type="predicted"/>
<accession>A0A2P2M3V8</accession>
<organism evidence="2">
    <name type="scientific">Rhizophora mucronata</name>
    <name type="common">Asiatic mangrove</name>
    <dbReference type="NCBI Taxonomy" id="61149"/>
    <lineage>
        <taxon>Eukaryota</taxon>
        <taxon>Viridiplantae</taxon>
        <taxon>Streptophyta</taxon>
        <taxon>Embryophyta</taxon>
        <taxon>Tracheophyta</taxon>
        <taxon>Spermatophyta</taxon>
        <taxon>Magnoliopsida</taxon>
        <taxon>eudicotyledons</taxon>
        <taxon>Gunneridae</taxon>
        <taxon>Pentapetalae</taxon>
        <taxon>rosids</taxon>
        <taxon>fabids</taxon>
        <taxon>Malpighiales</taxon>
        <taxon>Rhizophoraceae</taxon>
        <taxon>Rhizophora</taxon>
    </lineage>
</organism>
<dbReference type="EMBL" id="GGEC01044421">
    <property type="protein sequence ID" value="MBX24905.1"/>
    <property type="molecule type" value="Transcribed_RNA"/>
</dbReference>